<reference evidence="4 5" key="1">
    <citation type="submission" date="2024-05" db="EMBL/GenBank/DDBJ databases">
        <title>Genome sequencing and assembly of Indian major carp, Cirrhinus mrigala (Hamilton, 1822).</title>
        <authorList>
            <person name="Mohindra V."/>
            <person name="Chowdhury L.M."/>
            <person name="Lal K."/>
            <person name="Jena J.K."/>
        </authorList>
    </citation>
    <scope>NUCLEOTIDE SEQUENCE [LARGE SCALE GENOMIC DNA]</scope>
    <source>
        <strain evidence="4">CM1030</strain>
        <tissue evidence="4">Blood</tissue>
    </source>
</reference>
<accession>A0ABD0REM3</accession>
<feature type="non-terminal residue" evidence="4">
    <location>
        <position position="208"/>
    </location>
</feature>
<dbReference type="Gene3D" id="1.10.510.10">
    <property type="entry name" value="Transferase(Phosphotransferase) domain 1"/>
    <property type="match status" value="2"/>
</dbReference>
<feature type="region of interest" description="Disordered" evidence="2">
    <location>
        <begin position="1"/>
        <end position="28"/>
    </location>
</feature>
<protein>
    <recommendedName>
        <fullName evidence="3">Protein kinase domain-containing protein</fullName>
    </recommendedName>
</protein>
<sequence>TDHEKQVTESHPQKVETEKEEAKTRRPENNIIRWIPSSIKYRSKIEELQKDSPRKKVGNLFFSRSNKYIIGSGGSGTVYLGLKEDGTEVAIKRITKDQQKSKDFENELKHLRDLNLESKNIVRYVDLAEDEDFYYLALQLCEYDMEDYMENILSTDSGKNARLADFGLSRKLEEGRSTVHTARAGTLGWEATEILNQDTGYKKSSDIQ</sequence>
<feature type="domain" description="Protein kinase" evidence="3">
    <location>
        <begin position="64"/>
        <end position="208"/>
    </location>
</feature>
<dbReference type="InterPro" id="IPR000719">
    <property type="entry name" value="Prot_kinase_dom"/>
</dbReference>
<keyword evidence="5" id="KW-1185">Reference proteome</keyword>
<dbReference type="EMBL" id="JAMKFB020000003">
    <property type="protein sequence ID" value="KAL0196821.1"/>
    <property type="molecule type" value="Genomic_DNA"/>
</dbReference>
<evidence type="ECO:0000256" key="2">
    <source>
        <dbReference type="SAM" id="MobiDB-lite"/>
    </source>
</evidence>
<dbReference type="PANTHER" id="PTHR13954">
    <property type="entry name" value="IRE1-RELATED"/>
    <property type="match status" value="1"/>
</dbReference>
<gene>
    <name evidence="4" type="ORF">M9458_005361</name>
</gene>
<comment type="caution">
    <text evidence="4">The sequence shown here is derived from an EMBL/GenBank/DDBJ whole genome shotgun (WGS) entry which is preliminary data.</text>
</comment>
<dbReference type="InterPro" id="IPR017441">
    <property type="entry name" value="Protein_kinase_ATP_BS"/>
</dbReference>
<dbReference type="AlphaFoldDB" id="A0ABD0REM3"/>
<feature type="non-terminal residue" evidence="4">
    <location>
        <position position="1"/>
    </location>
</feature>
<dbReference type="PANTHER" id="PTHR13954:SF28">
    <property type="match status" value="1"/>
</dbReference>
<name>A0ABD0REM3_CIRMR</name>
<dbReference type="SMART" id="SM00220">
    <property type="entry name" value="S_TKc"/>
    <property type="match status" value="1"/>
</dbReference>
<dbReference type="Proteomes" id="UP001529510">
    <property type="component" value="Unassembled WGS sequence"/>
</dbReference>
<dbReference type="InterPro" id="IPR011009">
    <property type="entry name" value="Kinase-like_dom_sf"/>
</dbReference>
<dbReference type="SUPFAM" id="SSF56112">
    <property type="entry name" value="Protein kinase-like (PK-like)"/>
    <property type="match status" value="1"/>
</dbReference>
<organism evidence="4 5">
    <name type="scientific">Cirrhinus mrigala</name>
    <name type="common">Mrigala</name>
    <dbReference type="NCBI Taxonomy" id="683832"/>
    <lineage>
        <taxon>Eukaryota</taxon>
        <taxon>Metazoa</taxon>
        <taxon>Chordata</taxon>
        <taxon>Craniata</taxon>
        <taxon>Vertebrata</taxon>
        <taxon>Euteleostomi</taxon>
        <taxon>Actinopterygii</taxon>
        <taxon>Neopterygii</taxon>
        <taxon>Teleostei</taxon>
        <taxon>Ostariophysi</taxon>
        <taxon>Cypriniformes</taxon>
        <taxon>Cyprinidae</taxon>
        <taxon>Labeoninae</taxon>
        <taxon>Labeonini</taxon>
        <taxon>Cirrhinus</taxon>
    </lineage>
</organism>
<dbReference type="GO" id="GO:0005524">
    <property type="term" value="F:ATP binding"/>
    <property type="evidence" value="ECO:0007669"/>
    <property type="project" value="UniProtKB-UniRule"/>
</dbReference>
<dbReference type="Pfam" id="PF00069">
    <property type="entry name" value="Pkinase"/>
    <property type="match status" value="1"/>
</dbReference>
<dbReference type="InterPro" id="IPR045133">
    <property type="entry name" value="IRE1/2-like"/>
</dbReference>
<dbReference type="PROSITE" id="PS50011">
    <property type="entry name" value="PROTEIN_KINASE_DOM"/>
    <property type="match status" value="1"/>
</dbReference>
<evidence type="ECO:0000313" key="4">
    <source>
        <dbReference type="EMBL" id="KAL0196821.1"/>
    </source>
</evidence>
<feature type="binding site" evidence="1">
    <location>
        <position position="92"/>
    </location>
    <ligand>
        <name>ATP</name>
        <dbReference type="ChEBI" id="CHEBI:30616"/>
    </ligand>
</feature>
<evidence type="ECO:0000313" key="5">
    <source>
        <dbReference type="Proteomes" id="UP001529510"/>
    </source>
</evidence>
<evidence type="ECO:0000256" key="1">
    <source>
        <dbReference type="PROSITE-ProRule" id="PRU10141"/>
    </source>
</evidence>
<keyword evidence="1" id="KW-0547">Nucleotide-binding</keyword>
<dbReference type="PROSITE" id="PS00107">
    <property type="entry name" value="PROTEIN_KINASE_ATP"/>
    <property type="match status" value="1"/>
</dbReference>
<proteinExistence type="predicted"/>
<keyword evidence="1" id="KW-0067">ATP-binding</keyword>
<evidence type="ECO:0000259" key="3">
    <source>
        <dbReference type="PROSITE" id="PS50011"/>
    </source>
</evidence>
<dbReference type="CDD" id="cd00180">
    <property type="entry name" value="PKc"/>
    <property type="match status" value="1"/>
</dbReference>